<feature type="compositionally biased region" description="Acidic residues" evidence="1">
    <location>
        <begin position="709"/>
        <end position="720"/>
    </location>
</feature>
<dbReference type="KEGG" id="aten:116303434"/>
<dbReference type="Pfam" id="PF00059">
    <property type="entry name" value="Lectin_C"/>
    <property type="match status" value="1"/>
</dbReference>
<sequence length="720" mass="79103">MWKAVFLLLALCLCIHAKGHAKKKQHSHKSHKSHAQWIDETHDEKRDAIAQPAYSGYQQQQYPAATKNTLPAAAATNNYNTAAYSAPSSNTYTASQRAAVSSSPAAPAPAAPAPAPAAPAPAPAAPAPAAPAPAPAPAVSPAPAASPAPVAAPSPAPAAAYHYPAPAQAPAPAPAAPSPAPAPAASSARSDFPSPYSQSSSYSSSFYVNPPAPAPAPAPSTAYYAAAPSPAPAPAPAYATTTLAAAVAKAATSTVAFSDLLKGKPQKQTKGACLDDTRANNFCLKANNPCFCEENHHFMYNYCKRSCSWCDSSVSVGHRFWRIVNYAILPRSWIVKEIEFFSDKHAKKPIKVNPAKAYASTSYPGYLAGNAFDGDEKTYWLPEGWYERFPGMDYIGIEFEQPVVVEAVRIMHQNNEKNATSTKMLLEASDFYENNYYKVFSMDNPNKKENKRYTTVDCPTYWRRMEANDEVYCLKTTAEFLSWQQARDKCASYGADLLSIGSPGENMFINNELRLCGFTWIGLNDRKNQSNFEWSDGTSMTFKSWAGDESYYEQDEYLNSKQNCVAASRTGEWRPFHCDNKFYSVCKMKLKAPEEEEEEDMEKKGHYHHARVSKKSHKIKAKQEDEDEEDDEDVSGVASGSDEQSSEDAIKEIKNNVRKAVKATFKKQKHDKTQEEEEDEDEDEDDSGSTSERSASTVPAKPHRKEEIETVDDTFFDLKH</sequence>
<evidence type="ECO:0000259" key="3">
    <source>
        <dbReference type="PROSITE" id="PS50041"/>
    </source>
</evidence>
<name>A0A6P8IP60_ACTTE</name>
<feature type="compositionally biased region" description="Basic residues" evidence="1">
    <location>
        <begin position="656"/>
        <end position="670"/>
    </location>
</feature>
<gene>
    <name evidence="5" type="primary">LOC116303434</name>
</gene>
<feature type="region of interest" description="Disordered" evidence="1">
    <location>
        <begin position="167"/>
        <end position="196"/>
    </location>
</feature>
<feature type="compositionally biased region" description="Pro residues" evidence="1">
    <location>
        <begin position="106"/>
        <end position="151"/>
    </location>
</feature>
<feature type="region of interest" description="Disordered" evidence="1">
    <location>
        <begin position="103"/>
        <end position="151"/>
    </location>
</feature>
<feature type="compositionally biased region" description="Polar residues" evidence="1">
    <location>
        <begin position="688"/>
        <end position="697"/>
    </location>
</feature>
<evidence type="ECO:0000256" key="1">
    <source>
        <dbReference type="SAM" id="MobiDB-lite"/>
    </source>
</evidence>
<feature type="chain" id="PRO_5027699772" evidence="2">
    <location>
        <begin position="22"/>
        <end position="720"/>
    </location>
</feature>
<reference evidence="5" key="1">
    <citation type="submission" date="2025-08" db="UniProtKB">
        <authorList>
            <consortium name="RefSeq"/>
        </authorList>
    </citation>
    <scope>IDENTIFICATION</scope>
    <source>
        <tissue evidence="5">Tentacle</tissue>
    </source>
</reference>
<dbReference type="InterPro" id="IPR001304">
    <property type="entry name" value="C-type_lectin-like"/>
</dbReference>
<keyword evidence="2" id="KW-0732">Signal</keyword>
<evidence type="ECO:0000313" key="5">
    <source>
        <dbReference type="RefSeq" id="XP_031568821.1"/>
    </source>
</evidence>
<dbReference type="InterPro" id="IPR016186">
    <property type="entry name" value="C-type_lectin-like/link_sf"/>
</dbReference>
<dbReference type="SMART" id="SM00034">
    <property type="entry name" value="CLECT"/>
    <property type="match status" value="1"/>
</dbReference>
<dbReference type="SUPFAM" id="SSF49785">
    <property type="entry name" value="Galactose-binding domain-like"/>
    <property type="match status" value="1"/>
</dbReference>
<feature type="compositionally biased region" description="Acidic residues" evidence="1">
    <location>
        <begin position="674"/>
        <end position="687"/>
    </location>
</feature>
<feature type="region of interest" description="Disordered" evidence="1">
    <location>
        <begin position="597"/>
        <end position="720"/>
    </location>
</feature>
<dbReference type="GeneID" id="116303434"/>
<dbReference type="PROSITE" id="PS50041">
    <property type="entry name" value="C_TYPE_LECTIN_2"/>
    <property type="match status" value="1"/>
</dbReference>
<dbReference type="SUPFAM" id="SSF56436">
    <property type="entry name" value="C-type lectin-like"/>
    <property type="match status" value="1"/>
</dbReference>
<feature type="compositionally biased region" description="Acidic residues" evidence="1">
    <location>
        <begin position="624"/>
        <end position="634"/>
    </location>
</feature>
<dbReference type="OrthoDB" id="418245at2759"/>
<dbReference type="RefSeq" id="XP_031568821.1">
    <property type="nucleotide sequence ID" value="XM_031712961.1"/>
</dbReference>
<dbReference type="PANTHER" id="PTHR22803">
    <property type="entry name" value="MANNOSE, PHOSPHOLIPASE, LECTIN RECEPTOR RELATED"/>
    <property type="match status" value="1"/>
</dbReference>
<feature type="compositionally biased region" description="Basic residues" evidence="1">
    <location>
        <begin position="605"/>
        <end position="620"/>
    </location>
</feature>
<proteinExistence type="predicted"/>
<accession>A0A6P8IP60</accession>
<dbReference type="Proteomes" id="UP000515163">
    <property type="component" value="Unplaced"/>
</dbReference>
<dbReference type="InParanoid" id="A0A6P8IP60"/>
<dbReference type="CDD" id="cd00037">
    <property type="entry name" value="CLECT"/>
    <property type="match status" value="1"/>
</dbReference>
<keyword evidence="4" id="KW-1185">Reference proteome</keyword>
<feature type="compositionally biased region" description="Low complexity" evidence="1">
    <location>
        <begin position="183"/>
        <end position="196"/>
    </location>
</feature>
<feature type="compositionally biased region" description="Pro residues" evidence="1">
    <location>
        <begin position="167"/>
        <end position="182"/>
    </location>
</feature>
<evidence type="ECO:0000313" key="4">
    <source>
        <dbReference type="Proteomes" id="UP000515163"/>
    </source>
</evidence>
<dbReference type="InterPro" id="IPR000421">
    <property type="entry name" value="FA58C"/>
</dbReference>
<dbReference type="Gene3D" id="3.10.100.10">
    <property type="entry name" value="Mannose-Binding Protein A, subunit A"/>
    <property type="match status" value="1"/>
</dbReference>
<dbReference type="Gene3D" id="2.60.120.260">
    <property type="entry name" value="Galactose-binding domain-like"/>
    <property type="match status" value="1"/>
</dbReference>
<feature type="domain" description="C-type lectin" evidence="3">
    <location>
        <begin position="469"/>
        <end position="587"/>
    </location>
</feature>
<feature type="signal peptide" evidence="2">
    <location>
        <begin position="1"/>
        <end position="21"/>
    </location>
</feature>
<dbReference type="Pfam" id="PF00754">
    <property type="entry name" value="F5_F8_type_C"/>
    <property type="match status" value="1"/>
</dbReference>
<dbReference type="AlphaFoldDB" id="A0A6P8IP60"/>
<dbReference type="InterPro" id="IPR050111">
    <property type="entry name" value="C-type_lectin/snaclec_domain"/>
</dbReference>
<evidence type="ECO:0000256" key="2">
    <source>
        <dbReference type="SAM" id="SignalP"/>
    </source>
</evidence>
<dbReference type="InterPro" id="IPR016187">
    <property type="entry name" value="CTDL_fold"/>
</dbReference>
<protein>
    <submittedName>
        <fullName evidence="5">Uncharacterized protein LOC116303434 isoform X1</fullName>
    </submittedName>
</protein>
<dbReference type="InterPro" id="IPR008979">
    <property type="entry name" value="Galactose-bd-like_sf"/>
</dbReference>
<organism evidence="4 5">
    <name type="scientific">Actinia tenebrosa</name>
    <name type="common">Australian red waratah sea anemone</name>
    <dbReference type="NCBI Taxonomy" id="6105"/>
    <lineage>
        <taxon>Eukaryota</taxon>
        <taxon>Metazoa</taxon>
        <taxon>Cnidaria</taxon>
        <taxon>Anthozoa</taxon>
        <taxon>Hexacorallia</taxon>
        <taxon>Actiniaria</taxon>
        <taxon>Actiniidae</taxon>
        <taxon>Actinia</taxon>
    </lineage>
</organism>